<dbReference type="SUPFAM" id="SSF141868">
    <property type="entry name" value="EAL domain-like"/>
    <property type="match status" value="1"/>
</dbReference>
<keyword evidence="3" id="KW-1185">Reference proteome</keyword>
<dbReference type="InterPro" id="IPR050706">
    <property type="entry name" value="Cyclic-di-GMP_PDE-like"/>
</dbReference>
<dbReference type="PROSITE" id="PS50883">
    <property type="entry name" value="EAL"/>
    <property type="match status" value="1"/>
</dbReference>
<comment type="caution">
    <text evidence="2">The sequence shown here is derived from an EMBL/GenBank/DDBJ whole genome shotgun (WGS) entry which is preliminary data.</text>
</comment>
<dbReference type="InterPro" id="IPR035919">
    <property type="entry name" value="EAL_sf"/>
</dbReference>
<proteinExistence type="predicted"/>
<dbReference type="InterPro" id="IPR001633">
    <property type="entry name" value="EAL_dom"/>
</dbReference>
<dbReference type="GO" id="GO:0071111">
    <property type="term" value="F:cyclic-guanylate-specific phosphodiesterase activity"/>
    <property type="evidence" value="ECO:0007669"/>
    <property type="project" value="InterPro"/>
</dbReference>
<evidence type="ECO:0000259" key="1">
    <source>
        <dbReference type="PROSITE" id="PS50883"/>
    </source>
</evidence>
<organism evidence="2 3">
    <name type="scientific">Paraburkholderia tagetis</name>
    <dbReference type="NCBI Taxonomy" id="2913261"/>
    <lineage>
        <taxon>Bacteria</taxon>
        <taxon>Pseudomonadati</taxon>
        <taxon>Pseudomonadota</taxon>
        <taxon>Betaproteobacteria</taxon>
        <taxon>Burkholderiales</taxon>
        <taxon>Burkholderiaceae</taxon>
        <taxon>Paraburkholderia</taxon>
    </lineage>
</organism>
<dbReference type="CDD" id="cd01948">
    <property type="entry name" value="EAL"/>
    <property type="match status" value="1"/>
</dbReference>
<dbReference type="SMART" id="SM00052">
    <property type="entry name" value="EAL"/>
    <property type="match status" value="1"/>
</dbReference>
<protein>
    <submittedName>
        <fullName evidence="2">EAL domain-containing protein</fullName>
    </submittedName>
</protein>
<reference evidence="2" key="1">
    <citation type="submission" date="2022-01" db="EMBL/GenBank/DDBJ databases">
        <title>Genome sequence and assembly of Parabukholderia sp. RG36.</title>
        <authorList>
            <person name="Chhetri G."/>
        </authorList>
    </citation>
    <scope>NUCLEOTIDE SEQUENCE</scope>
    <source>
        <strain evidence="2">RG36</strain>
    </source>
</reference>
<dbReference type="RefSeq" id="WP_238467000.1">
    <property type="nucleotide sequence ID" value="NZ_JAKLJA010000031.1"/>
</dbReference>
<feature type="domain" description="EAL" evidence="1">
    <location>
        <begin position="10"/>
        <end position="251"/>
    </location>
</feature>
<evidence type="ECO:0000313" key="2">
    <source>
        <dbReference type="EMBL" id="MCG5077094.1"/>
    </source>
</evidence>
<dbReference type="PANTHER" id="PTHR33121:SF76">
    <property type="entry name" value="SIGNALING PROTEIN"/>
    <property type="match status" value="1"/>
</dbReference>
<dbReference type="Gene3D" id="3.20.20.450">
    <property type="entry name" value="EAL domain"/>
    <property type="match status" value="1"/>
</dbReference>
<sequence length="264" mass="28777">MENAAIVREREEKMARIQGVLRGDEPSIVYQPIYSLAPRRMVGLECLSRFSSTPTRGPNQWFADADEVGMAVPLELKAIRKALAGLSAVPDFYLSVNASPETILTGELEAAFADMETDRIVLEITESACVSDYEKLIQALEPLRSRSVRIAVDDVGAGFANMRHIINLHPEFIKLDSSLIRGIDTDARRRALVAAMVSFATETGSQIVAEGVETAEELDVLKSLGVTSAQGYFLGRPVRAAIAARLLGSSSEERLAVRTQRRGA</sequence>
<name>A0A9X1UHW2_9BURK</name>
<evidence type="ECO:0000313" key="3">
    <source>
        <dbReference type="Proteomes" id="UP001139308"/>
    </source>
</evidence>
<dbReference type="Pfam" id="PF00563">
    <property type="entry name" value="EAL"/>
    <property type="match status" value="1"/>
</dbReference>
<dbReference type="EMBL" id="JAKLJA010000031">
    <property type="protein sequence ID" value="MCG5077094.1"/>
    <property type="molecule type" value="Genomic_DNA"/>
</dbReference>
<dbReference type="PANTHER" id="PTHR33121">
    <property type="entry name" value="CYCLIC DI-GMP PHOSPHODIESTERASE PDEF"/>
    <property type="match status" value="1"/>
</dbReference>
<dbReference type="AlphaFoldDB" id="A0A9X1UHW2"/>
<accession>A0A9X1UHW2</accession>
<dbReference type="Proteomes" id="UP001139308">
    <property type="component" value="Unassembled WGS sequence"/>
</dbReference>
<gene>
    <name evidence="2" type="ORF">L5014_27755</name>
</gene>